<dbReference type="InterPro" id="IPR027417">
    <property type="entry name" value="P-loop_NTPase"/>
</dbReference>
<sequence length="304" mass="34516">MSPSQIIIFDQPRSASHLLQRILSKQPKLKHASARGFLGDARGQQVGWLMQENWKDGMSAEDEAKFRKQIEESAADWMADVKDCQKKGLISVPMDHPISAMSPQQITKFIQTTPDHQGLIPQSANPTILPDELLLYPGTVPILTIRNPRLSVPSAYRVLNRMGLPHGSGRPNFLISTATFWNRLLYEYYTANGIQPLVIDADDVITSRDFSRQLCSKLGLDPELAHFQWERGDKEKYHPMEYASQTTLIESSGIDQSKAAKNLDLDELEKKWDEEFGEDASLIREAVAAAMPDYEWLFERKLKF</sequence>
<accession>A0A8H6RPJ5</accession>
<dbReference type="AlphaFoldDB" id="A0A8H6RPJ5"/>
<dbReference type="PANTHER" id="PTHR48312">
    <property type="match status" value="1"/>
</dbReference>
<comment type="caution">
    <text evidence="1">The sequence shown here is derived from an EMBL/GenBank/DDBJ whole genome shotgun (WGS) entry which is preliminary data.</text>
</comment>
<proteinExistence type="predicted"/>
<keyword evidence="2" id="KW-1185">Reference proteome</keyword>
<dbReference type="EMBL" id="JABCIY010000058">
    <property type="protein sequence ID" value="KAF7194573.1"/>
    <property type="molecule type" value="Genomic_DNA"/>
</dbReference>
<dbReference type="Proteomes" id="UP000660729">
    <property type="component" value="Unassembled WGS sequence"/>
</dbReference>
<evidence type="ECO:0000313" key="2">
    <source>
        <dbReference type="Proteomes" id="UP000660729"/>
    </source>
</evidence>
<dbReference type="SUPFAM" id="SSF52540">
    <property type="entry name" value="P-loop containing nucleoside triphosphate hydrolases"/>
    <property type="match status" value="1"/>
</dbReference>
<reference evidence="1" key="1">
    <citation type="submission" date="2020-04" db="EMBL/GenBank/DDBJ databases">
        <title>Draft genome resource of the tomato pathogen Pseudocercospora fuligena.</title>
        <authorList>
            <person name="Zaccaron A."/>
        </authorList>
    </citation>
    <scope>NUCLEOTIDE SEQUENCE</scope>
    <source>
        <strain evidence="1">PF001</strain>
    </source>
</reference>
<organism evidence="1 2">
    <name type="scientific">Pseudocercospora fuligena</name>
    <dbReference type="NCBI Taxonomy" id="685502"/>
    <lineage>
        <taxon>Eukaryota</taxon>
        <taxon>Fungi</taxon>
        <taxon>Dikarya</taxon>
        <taxon>Ascomycota</taxon>
        <taxon>Pezizomycotina</taxon>
        <taxon>Dothideomycetes</taxon>
        <taxon>Dothideomycetidae</taxon>
        <taxon>Mycosphaerellales</taxon>
        <taxon>Mycosphaerellaceae</taxon>
        <taxon>Pseudocercospora</taxon>
    </lineage>
</organism>
<dbReference type="OrthoDB" id="3634487at2759"/>
<name>A0A8H6RPJ5_9PEZI</name>
<dbReference type="Gene3D" id="3.40.50.300">
    <property type="entry name" value="P-loop containing nucleotide triphosphate hydrolases"/>
    <property type="match status" value="1"/>
</dbReference>
<evidence type="ECO:0000313" key="1">
    <source>
        <dbReference type="EMBL" id="KAF7194573.1"/>
    </source>
</evidence>
<dbReference type="PANTHER" id="PTHR48312:SF1">
    <property type="entry name" value="SULFOTRANSFERASE"/>
    <property type="match status" value="1"/>
</dbReference>
<gene>
    <name evidence="1" type="ORF">HII31_04079</name>
</gene>
<protein>
    <submittedName>
        <fullName evidence="1">Uncharacterized protein</fullName>
    </submittedName>
</protein>